<dbReference type="InterPro" id="IPR016169">
    <property type="entry name" value="FAD-bd_PCMH_sub2"/>
</dbReference>
<comment type="similarity">
    <text evidence="1">Belongs to the UPF0053 family. Hemolysin C subfamily.</text>
</comment>
<dbReference type="EMBL" id="SMAK01000003">
    <property type="protein sequence ID" value="TCT11976.1"/>
    <property type="molecule type" value="Genomic_DNA"/>
</dbReference>
<feature type="compositionally biased region" description="Low complexity" evidence="5">
    <location>
        <begin position="8"/>
        <end position="23"/>
    </location>
</feature>
<evidence type="ECO:0000259" key="6">
    <source>
        <dbReference type="PROSITE" id="PS51371"/>
    </source>
</evidence>
<evidence type="ECO:0000256" key="3">
    <source>
        <dbReference type="ARBA" id="ARBA00023122"/>
    </source>
</evidence>
<dbReference type="InterPro" id="IPR044751">
    <property type="entry name" value="Ion_transp-like_CBS"/>
</dbReference>
<keyword evidence="8" id="KW-1185">Reference proteome</keyword>
<keyword evidence="3 4" id="KW-0129">CBS domain</keyword>
<dbReference type="PROSITE" id="PS51371">
    <property type="entry name" value="CBS"/>
    <property type="match status" value="2"/>
</dbReference>
<sequence length="348" mass="37697">MPKDQNQPPAEDPSSSVEAAAAAPAPPAPPRSLVARLRALFARRASTSLRESLEGALEEAGIATFSAEERSMLRNVLALKELRVDDVMVPRADIDAVETGATIAELIREFRNAGHSRLPVYRETLDDPAGMVHIKDLLGWMSAKATLGEAELAGRRNRPPGGLDFRRVPLKTTIEEAGLVRDVLYVPPSMPAGDLLVKMQTTRIHLAIVVDEYGGTDGLVSIEDLVEEIVGDIEDEHDEATAPLIEPAGDGSFVADARTPLEDLQAALGDGLDIGDLMEEIDTLGGLLFNRVGRVPVRGELIEFPGGYEFEVLDADPRRVKRVRIQRRQAGQLRAARRDRAAARSDAA</sequence>
<feature type="region of interest" description="Disordered" evidence="5">
    <location>
        <begin position="1"/>
        <end position="29"/>
    </location>
</feature>
<evidence type="ECO:0000256" key="1">
    <source>
        <dbReference type="ARBA" id="ARBA00006446"/>
    </source>
</evidence>
<dbReference type="RefSeq" id="WP_132805860.1">
    <property type="nucleotide sequence ID" value="NZ_SMAK01000003.1"/>
</dbReference>
<dbReference type="GO" id="GO:0005886">
    <property type="term" value="C:plasma membrane"/>
    <property type="evidence" value="ECO:0007669"/>
    <property type="project" value="TreeGrafter"/>
</dbReference>
<feature type="domain" description="CBS" evidence="6">
    <location>
        <begin position="88"/>
        <end position="149"/>
    </location>
</feature>
<dbReference type="SMART" id="SM00116">
    <property type="entry name" value="CBS"/>
    <property type="match status" value="2"/>
</dbReference>
<evidence type="ECO:0000313" key="7">
    <source>
        <dbReference type="EMBL" id="TCT11976.1"/>
    </source>
</evidence>
<dbReference type="Gene3D" id="3.30.465.10">
    <property type="match status" value="1"/>
</dbReference>
<dbReference type="AlphaFoldDB" id="A0A4R3MEQ2"/>
<dbReference type="InterPro" id="IPR005170">
    <property type="entry name" value="Transptr-assoc_dom"/>
</dbReference>
<evidence type="ECO:0000256" key="5">
    <source>
        <dbReference type="SAM" id="MobiDB-lite"/>
    </source>
</evidence>
<comment type="caution">
    <text evidence="7">The sequence shown here is derived from an EMBL/GenBank/DDBJ whole genome shotgun (WGS) entry which is preliminary data.</text>
</comment>
<proteinExistence type="inferred from homology"/>
<protein>
    <submittedName>
        <fullName evidence="7">CBS domain protein</fullName>
    </submittedName>
</protein>
<keyword evidence="2" id="KW-0677">Repeat</keyword>
<dbReference type="SUPFAM" id="SSF54631">
    <property type="entry name" value="CBS-domain pair"/>
    <property type="match status" value="1"/>
</dbReference>
<dbReference type="SMART" id="SM01091">
    <property type="entry name" value="CorC_HlyC"/>
    <property type="match status" value="1"/>
</dbReference>
<dbReference type="Gene3D" id="3.10.580.10">
    <property type="entry name" value="CBS-domain"/>
    <property type="match status" value="1"/>
</dbReference>
<gene>
    <name evidence="7" type="ORF">EDC22_103289</name>
</gene>
<dbReference type="Pfam" id="PF03471">
    <property type="entry name" value="CorC_HlyC"/>
    <property type="match status" value="1"/>
</dbReference>
<name>A0A4R3MEQ2_9HYPH</name>
<dbReference type="InterPro" id="IPR000644">
    <property type="entry name" value="CBS_dom"/>
</dbReference>
<evidence type="ECO:0000256" key="2">
    <source>
        <dbReference type="ARBA" id="ARBA00022737"/>
    </source>
</evidence>
<dbReference type="PANTHER" id="PTHR22777:SF27">
    <property type="entry name" value="MAGNESIUM AND COBALT EFFLUX PROTEIN CORC"/>
    <property type="match status" value="1"/>
</dbReference>
<organism evidence="7 8">
    <name type="scientific">Tepidamorphus gemmatus</name>
    <dbReference type="NCBI Taxonomy" id="747076"/>
    <lineage>
        <taxon>Bacteria</taxon>
        <taxon>Pseudomonadati</taxon>
        <taxon>Pseudomonadota</taxon>
        <taxon>Alphaproteobacteria</taxon>
        <taxon>Hyphomicrobiales</taxon>
        <taxon>Tepidamorphaceae</taxon>
        <taxon>Tepidamorphus</taxon>
    </lineage>
</organism>
<reference evidence="7 8" key="1">
    <citation type="submission" date="2019-03" db="EMBL/GenBank/DDBJ databases">
        <title>Genomic Encyclopedia of Type Strains, Phase IV (KMG-IV): sequencing the most valuable type-strain genomes for metagenomic binning, comparative biology and taxonomic classification.</title>
        <authorList>
            <person name="Goeker M."/>
        </authorList>
    </citation>
    <scope>NUCLEOTIDE SEQUENCE [LARGE SCALE GENOMIC DNA]</scope>
    <source>
        <strain evidence="7 8">DSM 19345</strain>
    </source>
</reference>
<accession>A0A4R3MEQ2</accession>
<dbReference type="Pfam" id="PF00571">
    <property type="entry name" value="CBS"/>
    <property type="match status" value="2"/>
</dbReference>
<dbReference type="InterPro" id="IPR036318">
    <property type="entry name" value="FAD-bd_PCMH-like_sf"/>
</dbReference>
<evidence type="ECO:0000313" key="8">
    <source>
        <dbReference type="Proteomes" id="UP000295678"/>
    </source>
</evidence>
<dbReference type="SUPFAM" id="SSF56176">
    <property type="entry name" value="FAD-binding/transporter-associated domain-like"/>
    <property type="match status" value="1"/>
</dbReference>
<feature type="domain" description="CBS" evidence="6">
    <location>
        <begin position="179"/>
        <end position="239"/>
    </location>
</feature>
<dbReference type="Proteomes" id="UP000295678">
    <property type="component" value="Unassembled WGS sequence"/>
</dbReference>
<dbReference type="InterPro" id="IPR046342">
    <property type="entry name" value="CBS_dom_sf"/>
</dbReference>
<dbReference type="GO" id="GO:0050660">
    <property type="term" value="F:flavin adenine dinucleotide binding"/>
    <property type="evidence" value="ECO:0007669"/>
    <property type="project" value="InterPro"/>
</dbReference>
<dbReference type="CDD" id="cd04590">
    <property type="entry name" value="CBS_pair_CorC_HlyC_assoc"/>
    <property type="match status" value="1"/>
</dbReference>
<dbReference type="OrthoDB" id="9797674at2"/>
<dbReference type="FunFam" id="3.10.580.10:FF:000002">
    <property type="entry name" value="Magnesium/cobalt efflux protein CorC"/>
    <property type="match status" value="1"/>
</dbReference>
<dbReference type="PANTHER" id="PTHR22777">
    <property type="entry name" value="HEMOLYSIN-RELATED"/>
    <property type="match status" value="1"/>
</dbReference>
<evidence type="ECO:0000256" key="4">
    <source>
        <dbReference type="PROSITE-ProRule" id="PRU00703"/>
    </source>
</evidence>